<reference evidence="1 2" key="1">
    <citation type="journal article" date="2022" name="Genome Biol. Evol.">
        <title>The Spruce Budworm Genome: Reconstructing the Evolutionary History of Antifreeze Proteins.</title>
        <authorList>
            <person name="Beliveau C."/>
            <person name="Gagne P."/>
            <person name="Picq S."/>
            <person name="Vernygora O."/>
            <person name="Keeling C.I."/>
            <person name="Pinkney K."/>
            <person name="Doucet D."/>
            <person name="Wen F."/>
            <person name="Johnston J.S."/>
            <person name="Maaroufi H."/>
            <person name="Boyle B."/>
            <person name="Laroche J."/>
            <person name="Dewar K."/>
            <person name="Juretic N."/>
            <person name="Blackburn G."/>
            <person name="Nisole A."/>
            <person name="Brunet B."/>
            <person name="Brandao M."/>
            <person name="Lumley L."/>
            <person name="Duan J."/>
            <person name="Quan G."/>
            <person name="Lucarotti C.J."/>
            <person name="Roe A.D."/>
            <person name="Sperling F.A.H."/>
            <person name="Levesque R.C."/>
            <person name="Cusson M."/>
        </authorList>
    </citation>
    <scope>NUCLEOTIDE SEQUENCE [LARGE SCALE GENOMIC DNA]</scope>
    <source>
        <strain evidence="1">Glfc:IPQL:Cfum</strain>
    </source>
</reference>
<sequence length="285" mass="31501">MACLVDGILGAFGAAACGVRASRLATEAYVPESCPSAPLARSRLESFSNSSLMTCLTTVAVSVEWSAAGFVCVAAAAVLGACGDRCVAPRITEQLIVYGVAHVVYGISAVVAWFFSRGAAILYREVPKLHLDLGFTRVNCVAPRDTKARIFTHYEDRTMYDTLGGIFMTLCNPVGCSDELALSLCVTVILKECFVKMLWNFYYFITLRTDYNQGILLNMDVPCWEREYRLPTVKDDFIHDKMKSLVVQFVLTIVFICGCPFTPIFAIFVNIFDIRRPSNPGSTKW</sequence>
<dbReference type="Proteomes" id="UP001064048">
    <property type="component" value="Chromosome 6"/>
</dbReference>
<gene>
    <name evidence="1" type="ORF">MSG28_003804</name>
</gene>
<evidence type="ECO:0000313" key="2">
    <source>
        <dbReference type="Proteomes" id="UP001064048"/>
    </source>
</evidence>
<accession>A0ACC0KGD7</accession>
<protein>
    <submittedName>
        <fullName evidence="1">Uncharacterized protein</fullName>
    </submittedName>
</protein>
<proteinExistence type="predicted"/>
<keyword evidence="2" id="KW-1185">Reference proteome</keyword>
<name>A0ACC0KGD7_CHOFU</name>
<dbReference type="EMBL" id="CM046106">
    <property type="protein sequence ID" value="KAI8435507.1"/>
    <property type="molecule type" value="Genomic_DNA"/>
</dbReference>
<organism evidence="1 2">
    <name type="scientific">Choristoneura fumiferana</name>
    <name type="common">Spruce budworm moth</name>
    <name type="synonym">Archips fumiferana</name>
    <dbReference type="NCBI Taxonomy" id="7141"/>
    <lineage>
        <taxon>Eukaryota</taxon>
        <taxon>Metazoa</taxon>
        <taxon>Ecdysozoa</taxon>
        <taxon>Arthropoda</taxon>
        <taxon>Hexapoda</taxon>
        <taxon>Insecta</taxon>
        <taxon>Pterygota</taxon>
        <taxon>Neoptera</taxon>
        <taxon>Endopterygota</taxon>
        <taxon>Lepidoptera</taxon>
        <taxon>Glossata</taxon>
        <taxon>Ditrysia</taxon>
        <taxon>Tortricoidea</taxon>
        <taxon>Tortricidae</taxon>
        <taxon>Tortricinae</taxon>
        <taxon>Choristoneura</taxon>
    </lineage>
</organism>
<comment type="caution">
    <text evidence="1">The sequence shown here is derived from an EMBL/GenBank/DDBJ whole genome shotgun (WGS) entry which is preliminary data.</text>
</comment>
<evidence type="ECO:0000313" key="1">
    <source>
        <dbReference type="EMBL" id="KAI8435507.1"/>
    </source>
</evidence>